<protein>
    <submittedName>
        <fullName evidence="2">Uncharacterized protein</fullName>
    </submittedName>
</protein>
<evidence type="ECO:0000313" key="2">
    <source>
        <dbReference type="EMBL" id="ORX61695.1"/>
    </source>
</evidence>
<dbReference type="OrthoDB" id="2284791at2759"/>
<dbReference type="Proteomes" id="UP000242146">
    <property type="component" value="Unassembled WGS sequence"/>
</dbReference>
<gene>
    <name evidence="2" type="ORF">DM01DRAFT_1332285</name>
</gene>
<reference evidence="2 3" key="1">
    <citation type="submission" date="2016-07" db="EMBL/GenBank/DDBJ databases">
        <title>Pervasive Adenine N6-methylation of Active Genes in Fungi.</title>
        <authorList>
            <consortium name="DOE Joint Genome Institute"/>
            <person name="Mondo S.J."/>
            <person name="Dannebaum R.O."/>
            <person name="Kuo R.C."/>
            <person name="Labutti K."/>
            <person name="Haridas S."/>
            <person name="Kuo A."/>
            <person name="Salamov A."/>
            <person name="Ahrendt S.R."/>
            <person name="Lipzen A."/>
            <person name="Sullivan W."/>
            <person name="Andreopoulos W.B."/>
            <person name="Clum A."/>
            <person name="Lindquist E."/>
            <person name="Daum C."/>
            <person name="Ramamoorthy G.K."/>
            <person name="Gryganskyi A."/>
            <person name="Culley D."/>
            <person name="Magnuson J.K."/>
            <person name="James T.Y."/>
            <person name="O'Malley M.A."/>
            <person name="Stajich J.E."/>
            <person name="Spatafora J.W."/>
            <person name="Visel A."/>
            <person name="Grigoriev I.V."/>
        </authorList>
    </citation>
    <scope>NUCLEOTIDE SEQUENCE [LARGE SCALE GENOMIC DNA]</scope>
    <source>
        <strain evidence="2 3">NRRL 3301</strain>
    </source>
</reference>
<evidence type="ECO:0000313" key="3">
    <source>
        <dbReference type="Proteomes" id="UP000242146"/>
    </source>
</evidence>
<accession>A0A1X2GUK6</accession>
<dbReference type="EMBL" id="MCGT01000003">
    <property type="protein sequence ID" value="ORX61695.1"/>
    <property type="molecule type" value="Genomic_DNA"/>
</dbReference>
<organism evidence="2 3">
    <name type="scientific">Hesseltinella vesiculosa</name>
    <dbReference type="NCBI Taxonomy" id="101127"/>
    <lineage>
        <taxon>Eukaryota</taxon>
        <taxon>Fungi</taxon>
        <taxon>Fungi incertae sedis</taxon>
        <taxon>Mucoromycota</taxon>
        <taxon>Mucoromycotina</taxon>
        <taxon>Mucoromycetes</taxon>
        <taxon>Mucorales</taxon>
        <taxon>Cunninghamellaceae</taxon>
        <taxon>Hesseltinella</taxon>
    </lineage>
</organism>
<proteinExistence type="predicted"/>
<feature type="region of interest" description="Disordered" evidence="1">
    <location>
        <begin position="130"/>
        <end position="173"/>
    </location>
</feature>
<name>A0A1X2GUK6_9FUNG</name>
<evidence type="ECO:0000256" key="1">
    <source>
        <dbReference type="SAM" id="MobiDB-lite"/>
    </source>
</evidence>
<sequence length="611" mass="69546">MTGKRSRYDGMKELEEFVMNAKKPRLMEFVKEHMESFPGWSMGFKGDAPELLRKWNARFATAMRMRQKPLLHDSLCIKYTKEWSSILSKANNMLSLKEMVEEIGVGAVITGKPLVKLAVQKTISSIIDCSEKNQDQDGQDEQESLAPSKLGQPYPSSSKSQENDLDCQECTRPDSPCNDGNCPLFEDAVLQDHQREQESHQLDDPFGDTDPDTDLDMAVHDLAYKKKARGSLIDENDIRQLNAILARRESDSVVDALLKLGTTYLEKLDTPTNESLMKLSISRIINLMDKDMVKVYQDFMTDVEWKDVMSNSASMNLDLCTGLSLATRKLFRDVMSVGDDIDDLTAAIDCKKAELSKAKMRKSQEYLMLSIVQKIVEGFGRWSNLNEESELTLYKRFSTILDHLFDFTDVVLVDGEHTSLATRQMVQLNKALFESMDLASAYGRRIDLILVYHDHGRKQVELCTNEWKRQGVSNDVKIQQQGKNLRSNASVLTQLYNNYSHDIDQLVAMDFIGHVGYLYLMKKTSLGYFVAKSLGTVFLPKNPESLQLFEPVLDLLFKFKEFKVAMAKKVKQTICLQEIESMIQTHDTPTRNPSNSPTQGFIFFNPKAARK</sequence>
<keyword evidence="3" id="KW-1185">Reference proteome</keyword>
<comment type="caution">
    <text evidence="2">The sequence shown here is derived from an EMBL/GenBank/DDBJ whole genome shotgun (WGS) entry which is preliminary data.</text>
</comment>
<dbReference type="AlphaFoldDB" id="A0A1X2GUK6"/>